<dbReference type="OrthoDB" id="8230517at2"/>
<sequence length="373" mass="44445">MIEKKVKWLWSYNIGKTEQWLSKMAKEGWHLISVNRWTRTFSFEKGEPRDITYRIQYNSKGNTLPKTLQKEGWSLAYSAGKWIFLVNEEQTIRLYPSRDALVKRNRTHAYVLSVISIFYISTSMLPIILVSILSSVMKGEEVLIENLWIIILSVAGIIAVASFAIYVFRTYRRFEISEMDAAIDSIPTGKRIRKFRAAWMYQLEDTREWLEGFAEQGYELERVRAAVFTFRKTEPNHIKYECMFEYKVQPSYFATHKEMGWKLKYSSNMTLLNYSIWAKHYKEEEEVPRFSYDKQEQRQSIKRAFRMNLGMSIYLVFLLSFSFYTNTLVKDEPFIAWSFGGVMRPLLFLGLLYWFYKFVQILISYWKTMKALD</sequence>
<reference evidence="2 3" key="1">
    <citation type="submission" date="2019-05" db="EMBL/GenBank/DDBJ databases">
        <title>Psychrobacillus vulpis sp. nov., a new species isolated from feces of a red fox that inhabits in The Tablas de Daimiel Natural Park, Albacete, Spain.</title>
        <authorList>
            <person name="Rodriguez M."/>
            <person name="Reina J.C."/>
            <person name="Bejar V."/>
            <person name="Llamas I."/>
        </authorList>
    </citation>
    <scope>NUCLEOTIDE SEQUENCE [LARGE SCALE GENOMIC DNA]</scope>
    <source>
        <strain evidence="2 3">NHI-2</strain>
    </source>
</reference>
<evidence type="ECO:0000256" key="1">
    <source>
        <dbReference type="SAM" id="Phobius"/>
    </source>
</evidence>
<keyword evidence="1" id="KW-0812">Transmembrane</keyword>
<gene>
    <name evidence="2" type="ORF">FG383_08170</name>
</gene>
<keyword evidence="1" id="KW-1133">Transmembrane helix</keyword>
<dbReference type="Proteomes" id="UP000318937">
    <property type="component" value="Unassembled WGS sequence"/>
</dbReference>
<comment type="caution">
    <text evidence="2">The sequence shown here is derived from an EMBL/GenBank/DDBJ whole genome shotgun (WGS) entry which is preliminary data.</text>
</comment>
<evidence type="ECO:0000313" key="3">
    <source>
        <dbReference type="Proteomes" id="UP000318937"/>
    </source>
</evidence>
<dbReference type="Pfam" id="PF11193">
    <property type="entry name" value="DUF2812"/>
    <property type="match status" value="2"/>
</dbReference>
<name>A0A544TDN5_9BACI</name>
<dbReference type="EMBL" id="VDGG01000014">
    <property type="protein sequence ID" value="TQR15570.1"/>
    <property type="molecule type" value="Genomic_DNA"/>
</dbReference>
<accession>A0A544TDN5</accession>
<proteinExistence type="predicted"/>
<organism evidence="2 3">
    <name type="scientific">Psychrobacillus soli</name>
    <dbReference type="NCBI Taxonomy" id="1543965"/>
    <lineage>
        <taxon>Bacteria</taxon>
        <taxon>Bacillati</taxon>
        <taxon>Bacillota</taxon>
        <taxon>Bacilli</taxon>
        <taxon>Bacillales</taxon>
        <taxon>Bacillaceae</taxon>
        <taxon>Psychrobacillus</taxon>
    </lineage>
</organism>
<dbReference type="AlphaFoldDB" id="A0A544TDN5"/>
<dbReference type="RefSeq" id="WP_142606758.1">
    <property type="nucleotide sequence ID" value="NZ_VDGG01000014.1"/>
</dbReference>
<evidence type="ECO:0000313" key="2">
    <source>
        <dbReference type="EMBL" id="TQR15570.1"/>
    </source>
</evidence>
<feature type="transmembrane region" description="Helical" evidence="1">
    <location>
        <begin position="304"/>
        <end position="323"/>
    </location>
</feature>
<feature type="transmembrane region" description="Helical" evidence="1">
    <location>
        <begin position="147"/>
        <end position="168"/>
    </location>
</feature>
<keyword evidence="3" id="KW-1185">Reference proteome</keyword>
<keyword evidence="1" id="KW-0472">Membrane</keyword>
<feature type="transmembrane region" description="Helical" evidence="1">
    <location>
        <begin position="110"/>
        <end position="135"/>
    </location>
</feature>
<protein>
    <submittedName>
        <fullName evidence="2">DUF2812 domain-containing protein</fullName>
    </submittedName>
</protein>
<feature type="transmembrane region" description="Helical" evidence="1">
    <location>
        <begin position="335"/>
        <end position="356"/>
    </location>
</feature>
<dbReference type="InterPro" id="IPR021359">
    <property type="entry name" value="DUF2812"/>
</dbReference>